<protein>
    <submittedName>
        <fullName evidence="1">Toxin</fullName>
    </submittedName>
</protein>
<dbReference type="AlphaFoldDB" id="A0A0B1R478"/>
<dbReference type="RefSeq" id="WP_039335633.1">
    <property type="nucleotide sequence ID" value="NZ_JTJJ01000102.1"/>
</dbReference>
<name>A0A0B1R478_9GAMM</name>
<evidence type="ECO:0000313" key="1">
    <source>
        <dbReference type="EMBL" id="KHJ65890.1"/>
    </source>
</evidence>
<accession>A0A0B1R478</accession>
<organism evidence="1 2">
    <name type="scientific">Pantoea rodasii</name>
    <dbReference type="NCBI Taxonomy" id="1076549"/>
    <lineage>
        <taxon>Bacteria</taxon>
        <taxon>Pseudomonadati</taxon>
        <taxon>Pseudomonadota</taxon>
        <taxon>Gammaproteobacteria</taxon>
        <taxon>Enterobacterales</taxon>
        <taxon>Erwiniaceae</taxon>
        <taxon>Pantoea</taxon>
    </lineage>
</organism>
<dbReference type="Proteomes" id="UP000030853">
    <property type="component" value="Unassembled WGS sequence"/>
</dbReference>
<gene>
    <name evidence="1" type="ORF">QU24_22220</name>
</gene>
<evidence type="ECO:0000313" key="2">
    <source>
        <dbReference type="Proteomes" id="UP000030853"/>
    </source>
</evidence>
<sequence length="114" mass="13477">MHATFIELSSFQKYRSDYLNDDQFRMFQNMLLADPEKGDVIPDTGGLRKVRFRDERRNKGTRGGIRVIYYWTNEKGQFILFTIYDKDQRDDLTKQQRDALAGALNVIKKGLRHD</sequence>
<dbReference type="PIRSF" id="PIRSF039032">
    <property type="entry name" value="HigB-2"/>
    <property type="match status" value="1"/>
</dbReference>
<dbReference type="EMBL" id="JTJJ01000102">
    <property type="protein sequence ID" value="KHJ65890.1"/>
    <property type="molecule type" value="Genomic_DNA"/>
</dbReference>
<reference evidence="1 2" key="1">
    <citation type="submission" date="2014-11" db="EMBL/GenBank/DDBJ databases">
        <title>Genome sequencing of Pantoea rodasii ND03.</title>
        <authorList>
            <person name="Muhamad Yunos N.Y."/>
            <person name="Chan K.-G."/>
        </authorList>
    </citation>
    <scope>NUCLEOTIDE SEQUENCE [LARGE SCALE GENOMIC DNA]</scope>
    <source>
        <strain evidence="1 2">ND03</strain>
    </source>
</reference>
<dbReference type="InterPro" id="IPR009387">
    <property type="entry name" value="HigB-2"/>
</dbReference>
<proteinExistence type="predicted"/>
<comment type="caution">
    <text evidence="1">The sequence shown here is derived from an EMBL/GenBank/DDBJ whole genome shotgun (WGS) entry which is preliminary data.</text>
</comment>